<name>A0A117PT87_9ACTN</name>
<dbReference type="InterPro" id="IPR057023">
    <property type="entry name" value="PTP-SAK"/>
</dbReference>
<evidence type="ECO:0000259" key="2">
    <source>
        <dbReference type="Pfam" id="PF22784"/>
    </source>
</evidence>
<proteinExistence type="predicted"/>
<comment type="caution">
    <text evidence="3">The sequence shown here is derived from an EMBL/GenBank/DDBJ whole genome shotgun (WGS) entry which is preliminary data.</text>
</comment>
<reference evidence="3 4" key="1">
    <citation type="submission" date="2015-10" db="EMBL/GenBank/DDBJ databases">
        <title>Draft genome sequence of Streptomyces pseudovenezuelae DSM 40212, type strain for the species Streptomyces pseudovenezuelae.</title>
        <authorList>
            <person name="Ruckert C."/>
            <person name="Winkler A."/>
            <person name="Kalinowski J."/>
            <person name="Kampfer P."/>
            <person name="Glaeser S."/>
        </authorList>
    </citation>
    <scope>NUCLEOTIDE SEQUENCE [LARGE SCALE GENOMIC DNA]</scope>
    <source>
        <strain evidence="3 4">DSM 40212</strain>
    </source>
</reference>
<dbReference type="OrthoDB" id="2629679at2"/>
<organism evidence="3 4">
    <name type="scientific">Streptomyces pseudovenezuelae</name>
    <dbReference type="NCBI Taxonomy" id="67350"/>
    <lineage>
        <taxon>Bacteria</taxon>
        <taxon>Bacillati</taxon>
        <taxon>Actinomycetota</taxon>
        <taxon>Actinomycetes</taxon>
        <taxon>Kitasatosporales</taxon>
        <taxon>Streptomycetaceae</taxon>
        <taxon>Streptomyces</taxon>
        <taxon>Streptomyces aurantiacus group</taxon>
    </lineage>
</organism>
<evidence type="ECO:0000313" key="4">
    <source>
        <dbReference type="Proteomes" id="UP000053039"/>
    </source>
</evidence>
<dbReference type="Proteomes" id="UP000053039">
    <property type="component" value="Unassembled WGS sequence"/>
</dbReference>
<accession>A0A117PT87</accession>
<dbReference type="SUPFAM" id="SSF52799">
    <property type="entry name" value="(Phosphotyrosine protein) phosphatases II"/>
    <property type="match status" value="1"/>
</dbReference>
<dbReference type="Pfam" id="PF22784">
    <property type="entry name" value="PTP-SAK"/>
    <property type="match status" value="1"/>
</dbReference>
<dbReference type="InterPro" id="IPR029021">
    <property type="entry name" value="Prot-tyrosine_phosphatase-like"/>
</dbReference>
<dbReference type="GO" id="GO:0016791">
    <property type="term" value="F:phosphatase activity"/>
    <property type="evidence" value="ECO:0007669"/>
    <property type="project" value="UniProtKB-ARBA"/>
</dbReference>
<protein>
    <submittedName>
        <fullName evidence="3">Protein phosphatase</fullName>
    </submittedName>
</protein>
<keyword evidence="1" id="KW-0378">Hydrolase</keyword>
<dbReference type="AlphaFoldDB" id="A0A117PT87"/>
<dbReference type="EMBL" id="LMWM01000003">
    <property type="protein sequence ID" value="KUM90738.1"/>
    <property type="molecule type" value="Genomic_DNA"/>
</dbReference>
<evidence type="ECO:0000256" key="1">
    <source>
        <dbReference type="ARBA" id="ARBA00022801"/>
    </source>
</evidence>
<feature type="domain" description="Swiss Army Knife protein DSP-PTPase phosphatase" evidence="2">
    <location>
        <begin position="90"/>
        <end position="124"/>
    </location>
</feature>
<evidence type="ECO:0000313" key="3">
    <source>
        <dbReference type="EMBL" id="KUM90738.1"/>
    </source>
</evidence>
<gene>
    <name evidence="3" type="ORF">AQI94_02790</name>
</gene>
<dbReference type="Gene3D" id="3.90.190.10">
    <property type="entry name" value="Protein tyrosine phosphatase superfamily"/>
    <property type="match status" value="1"/>
</dbReference>
<sequence length="152" mass="16961">MTSSNEVMEGWDAHDPGVLRLPSGRLVRGRGLRYPLDPAAPTPSYGVYLLGDAPPEVPWASRWVRWPDFRLPADRGQARGVLVDAWERSVTERVEIACGGGRGRTGTALACLAVLDGVPPERAVAYVRGHYDRRAVETPWQRRYVRRFRPVG</sequence>